<feature type="region of interest" description="Disordered" evidence="1">
    <location>
        <begin position="536"/>
        <end position="640"/>
    </location>
</feature>
<evidence type="ECO:0000259" key="2">
    <source>
        <dbReference type="PROSITE" id="PS50010"/>
    </source>
</evidence>
<dbReference type="PROSITE" id="PS00741">
    <property type="entry name" value="DH_1"/>
    <property type="match status" value="1"/>
</dbReference>
<protein>
    <recommendedName>
        <fullName evidence="2">DH domain-containing protein</fullName>
    </recommendedName>
</protein>
<dbReference type="GeneID" id="85497948"/>
<name>A0AA48L911_9TREE</name>
<dbReference type="PANTHER" id="PTHR12673">
    <property type="entry name" value="FACIOGENITAL DYSPLASIA PROTEIN"/>
    <property type="match status" value="1"/>
</dbReference>
<accession>A0AA48L911</accession>
<dbReference type="InterPro" id="IPR001611">
    <property type="entry name" value="Leu-rich_rpt"/>
</dbReference>
<dbReference type="PROSITE" id="PS51450">
    <property type="entry name" value="LRR"/>
    <property type="match status" value="1"/>
</dbReference>
<feature type="compositionally biased region" description="Basic and acidic residues" evidence="1">
    <location>
        <begin position="804"/>
        <end position="813"/>
    </location>
</feature>
<dbReference type="KEGG" id="ccac:CcaHIS019_0605370"/>
<organism evidence="3 4">
    <name type="scientific">Cutaneotrichosporon cavernicola</name>
    <dbReference type="NCBI Taxonomy" id="279322"/>
    <lineage>
        <taxon>Eukaryota</taxon>
        <taxon>Fungi</taxon>
        <taxon>Dikarya</taxon>
        <taxon>Basidiomycota</taxon>
        <taxon>Agaricomycotina</taxon>
        <taxon>Tremellomycetes</taxon>
        <taxon>Trichosporonales</taxon>
        <taxon>Trichosporonaceae</taxon>
        <taxon>Cutaneotrichosporon</taxon>
    </lineage>
</organism>
<feature type="compositionally biased region" description="Basic and acidic residues" evidence="1">
    <location>
        <begin position="76"/>
        <end position="86"/>
    </location>
</feature>
<feature type="compositionally biased region" description="Polar residues" evidence="1">
    <location>
        <begin position="549"/>
        <end position="570"/>
    </location>
</feature>
<feature type="compositionally biased region" description="Low complexity" evidence="1">
    <location>
        <begin position="571"/>
        <end position="585"/>
    </location>
</feature>
<dbReference type="GO" id="GO:0005737">
    <property type="term" value="C:cytoplasm"/>
    <property type="evidence" value="ECO:0007669"/>
    <property type="project" value="TreeGrafter"/>
</dbReference>
<dbReference type="InterPro" id="IPR000219">
    <property type="entry name" value="DH_dom"/>
</dbReference>
<dbReference type="PROSITE" id="PS50010">
    <property type="entry name" value="DH_2"/>
    <property type="match status" value="1"/>
</dbReference>
<feature type="compositionally biased region" description="Polar residues" evidence="1">
    <location>
        <begin position="620"/>
        <end position="631"/>
    </location>
</feature>
<evidence type="ECO:0000313" key="4">
    <source>
        <dbReference type="Proteomes" id="UP001233271"/>
    </source>
</evidence>
<feature type="compositionally biased region" description="Polar residues" evidence="1">
    <location>
        <begin position="260"/>
        <end position="280"/>
    </location>
</feature>
<feature type="compositionally biased region" description="Acidic residues" evidence="1">
    <location>
        <begin position="815"/>
        <end position="825"/>
    </location>
</feature>
<dbReference type="InterPro" id="IPR051092">
    <property type="entry name" value="FYVE_RhoGEF_PH"/>
</dbReference>
<dbReference type="RefSeq" id="XP_060459343.1">
    <property type="nucleotide sequence ID" value="XM_060603005.1"/>
</dbReference>
<dbReference type="InterPro" id="IPR032675">
    <property type="entry name" value="LRR_dom_sf"/>
</dbReference>
<dbReference type="SUPFAM" id="SSF48065">
    <property type="entry name" value="DBL homology domain (DH-domain)"/>
    <property type="match status" value="1"/>
</dbReference>
<dbReference type="SUPFAM" id="SSF52058">
    <property type="entry name" value="L domain-like"/>
    <property type="match status" value="1"/>
</dbReference>
<evidence type="ECO:0000256" key="1">
    <source>
        <dbReference type="SAM" id="MobiDB-lite"/>
    </source>
</evidence>
<dbReference type="GO" id="GO:0005085">
    <property type="term" value="F:guanyl-nucleotide exchange factor activity"/>
    <property type="evidence" value="ECO:0007669"/>
    <property type="project" value="InterPro"/>
</dbReference>
<proteinExistence type="predicted"/>
<dbReference type="Gene3D" id="3.80.10.10">
    <property type="entry name" value="Ribonuclease Inhibitor"/>
    <property type="match status" value="1"/>
</dbReference>
<dbReference type="EMBL" id="AP028217">
    <property type="protein sequence ID" value="BEI94078.1"/>
    <property type="molecule type" value="Genomic_DNA"/>
</dbReference>
<dbReference type="Pfam" id="PF00621">
    <property type="entry name" value="RhoGEF"/>
    <property type="match status" value="1"/>
</dbReference>
<evidence type="ECO:0000313" key="3">
    <source>
        <dbReference type="EMBL" id="BEI94078.1"/>
    </source>
</evidence>
<keyword evidence="4" id="KW-1185">Reference proteome</keyword>
<dbReference type="Pfam" id="PF00560">
    <property type="entry name" value="LRR_1"/>
    <property type="match status" value="2"/>
</dbReference>
<dbReference type="InterPro" id="IPR035899">
    <property type="entry name" value="DBL_dom_sf"/>
</dbReference>
<dbReference type="Proteomes" id="UP001233271">
    <property type="component" value="Chromosome 6"/>
</dbReference>
<dbReference type="Gene3D" id="1.20.900.10">
    <property type="entry name" value="Dbl homology (DH) domain"/>
    <property type="match status" value="1"/>
</dbReference>
<feature type="domain" description="DH" evidence="2">
    <location>
        <begin position="967"/>
        <end position="1221"/>
    </location>
</feature>
<reference evidence="3" key="1">
    <citation type="journal article" date="2023" name="BMC Genomics">
        <title>Chromosome-level genome assemblies of Cutaneotrichosporon spp. (Trichosporonales, Basidiomycota) reveal imbalanced evolution between nucleotide sequences and chromosome synteny.</title>
        <authorList>
            <person name="Kobayashi Y."/>
            <person name="Kayamori A."/>
            <person name="Aoki K."/>
            <person name="Shiwa Y."/>
            <person name="Matsutani M."/>
            <person name="Fujita N."/>
            <person name="Sugita T."/>
            <person name="Iwasaki W."/>
            <person name="Tanaka N."/>
            <person name="Takashima M."/>
        </authorList>
    </citation>
    <scope>NUCLEOTIDE SEQUENCE</scope>
    <source>
        <strain evidence="3">HIS019</strain>
    </source>
</reference>
<sequence>MPDIEGPYPAAPPLPIRSNRVLYNFDRGLAQQAGPSKSRLPLATSPPAAVPHHIHSTFSLDHTPRADSMYTPPSDSRIRSPKIDRSRRPHSAYPPTDEPVYHVQRKYTDPTPHSGAYPGSEQPPSPMPSGSNPQLDVDLDVYAQDYNELDDDMRQLGDDMREPTLSFATTSTVDSTTSSPSIGEAYTYDSERVVDGKPEHEPRIRMRTGRQHAYSSAESSMVSGAFSYHAYSEYSQQPPVPPLPADISMGLNRNGYRVSPNDTNSTASYHAASPVSSYAQHQPWRSPVMARDRSLSVSTTDDTEGSSGSGEERLSSAFEHSFSYLSGSLPARPPWADNSEVLAEPNALAMVDDGRSAILNQERLEAMGGIRVLSAMSDNELLRLPRFTHLLLAGVGPGILDALPALLDVLSTTLVVLDISNNDLSTLPTALRHCTSLEELNVSHNPLLQLPPLLGECTSMRMLVADGCLLSNLPVELAQTRSLHTLCVRGNRLVTLPPWLCLLAHLDTLRIDNNPFATQWQPIVAPILASTLRTHSRSSSAASNHARPGTTQSIYRPTTPGLNSGMSSLNASQSSVGGPSSSADSLGLGLQNGRGQPVQQSIRTFSRGAKQDSPMRAPNRSISNPSPQSEILSDRTPVPSNRRVFSAAHYTDDSEPEGNEKNSKWGFLRKVSLSRLRTEKERSAQLNASAAANVSSMPAGPVISAPTLVGGPPKRPPLNANSWSTTMIPGRQRGASQGSVDLAHTVSTMSVPKMPTQLAVNAYGMSTGVRSKRRSFLPIDPSPPSLNVSIPSMSPFMAPQAALADHEQPHATGDDAVETLGEDDGLSMGHHTTSTHHSYARSVDNMSINENDGRYSRGLESIKSYLRDLYDLSLPPGEPYGAFEVIQSQASTVSSETLSPIGDNAKLRDSVAESTMTTSARHLTISSAIPSRSVSMVSVGSERHSAYSSTGGLDPEIQKRYKDDPSKRTRVLREIYETEKTYVRGLDELVQIYVRPASLSAGNSKGETVIPMAERKVVFGGVESILIFHRDNFLPAIERAIKPLLLDGDDPTGAVSALAAHKVGEEFRNYIAYMKQYSTYINNFDNALSRMKTWLLPSNGSTTPSPAKGTGAIGVAAVGASLVGSAVLPVGESVPHTGSNLAPAQRKRVKTFLKRAKENPKHSQINLESYLLLPVQRIPRYKLLLSDLALCTPPRESIGPNDALDDAIHEITTLASLMNEEKREAESRLRLLAWQQRITSRGPSPLVQPHRKLILDGALSLIRVVKKASAYAEVDGPPQLSTVDGDSTITGNKTVVPVEFIKPEPMEKPIMLILCSDMLVLVQPRGEGWEGSVDLFSVLRMATVREPASVSASNDRVLRVVDNRSIYYFNGGTHATTLQWCRAINGQNSR</sequence>
<dbReference type="PANTHER" id="PTHR12673:SF270">
    <property type="entry name" value="FYVE-TYPE DOMAIN-CONTAINING PROTEIN"/>
    <property type="match status" value="1"/>
</dbReference>
<feature type="region of interest" description="Disordered" evidence="1">
    <location>
        <begin position="254"/>
        <end position="314"/>
    </location>
</feature>
<dbReference type="CDD" id="cd00160">
    <property type="entry name" value="RhoGEF"/>
    <property type="match status" value="1"/>
</dbReference>
<feature type="region of interest" description="Disordered" evidence="1">
    <location>
        <begin position="32"/>
        <end position="136"/>
    </location>
</feature>
<feature type="compositionally biased region" description="Low complexity" evidence="1">
    <location>
        <begin position="536"/>
        <end position="546"/>
    </location>
</feature>
<feature type="region of interest" description="Disordered" evidence="1">
    <location>
        <begin position="803"/>
        <end position="849"/>
    </location>
</feature>
<dbReference type="InterPro" id="IPR001331">
    <property type="entry name" value="GDS_CDC24_CS"/>
</dbReference>
<feature type="compositionally biased region" description="Polar residues" evidence="1">
    <location>
        <begin position="593"/>
        <end position="604"/>
    </location>
</feature>
<dbReference type="GO" id="GO:0035556">
    <property type="term" value="P:intracellular signal transduction"/>
    <property type="evidence" value="ECO:0007669"/>
    <property type="project" value="InterPro"/>
</dbReference>
<dbReference type="SMART" id="SM00325">
    <property type="entry name" value="RhoGEF"/>
    <property type="match status" value="1"/>
</dbReference>
<gene>
    <name evidence="3" type="ORF">CcaverHIS019_0605370</name>
</gene>